<dbReference type="EMBL" id="JXTB01000065">
    <property type="protein sequence ID" value="PON68202.1"/>
    <property type="molecule type" value="Genomic_DNA"/>
</dbReference>
<dbReference type="AlphaFoldDB" id="A0A2P5D4H7"/>
<organism evidence="2 3">
    <name type="scientific">Parasponia andersonii</name>
    <name type="common">Sponia andersonii</name>
    <dbReference type="NCBI Taxonomy" id="3476"/>
    <lineage>
        <taxon>Eukaryota</taxon>
        <taxon>Viridiplantae</taxon>
        <taxon>Streptophyta</taxon>
        <taxon>Embryophyta</taxon>
        <taxon>Tracheophyta</taxon>
        <taxon>Spermatophyta</taxon>
        <taxon>Magnoliopsida</taxon>
        <taxon>eudicotyledons</taxon>
        <taxon>Gunneridae</taxon>
        <taxon>Pentapetalae</taxon>
        <taxon>rosids</taxon>
        <taxon>fabids</taxon>
        <taxon>Rosales</taxon>
        <taxon>Cannabaceae</taxon>
        <taxon>Parasponia</taxon>
    </lineage>
</organism>
<proteinExistence type="predicted"/>
<protein>
    <submittedName>
        <fullName evidence="2">Uncharacterized protein</fullName>
    </submittedName>
</protein>
<comment type="caution">
    <text evidence="2">The sequence shown here is derived from an EMBL/GenBank/DDBJ whole genome shotgun (WGS) entry which is preliminary data.</text>
</comment>
<reference evidence="3" key="1">
    <citation type="submission" date="2016-06" db="EMBL/GenBank/DDBJ databases">
        <title>Parallel loss of symbiosis genes in relatives of nitrogen-fixing non-legume Parasponia.</title>
        <authorList>
            <person name="Van Velzen R."/>
            <person name="Holmer R."/>
            <person name="Bu F."/>
            <person name="Rutten L."/>
            <person name="Van Zeijl A."/>
            <person name="Liu W."/>
            <person name="Santuari L."/>
            <person name="Cao Q."/>
            <person name="Sharma T."/>
            <person name="Shen D."/>
            <person name="Roswanjaya Y."/>
            <person name="Wardhani T."/>
            <person name="Kalhor M.S."/>
            <person name="Jansen J."/>
            <person name="Van den Hoogen J."/>
            <person name="Gungor B."/>
            <person name="Hartog M."/>
            <person name="Hontelez J."/>
            <person name="Verver J."/>
            <person name="Yang W.-C."/>
            <person name="Schijlen E."/>
            <person name="Repin R."/>
            <person name="Schilthuizen M."/>
            <person name="Schranz E."/>
            <person name="Heidstra R."/>
            <person name="Miyata K."/>
            <person name="Fedorova E."/>
            <person name="Kohlen W."/>
            <person name="Bisseling T."/>
            <person name="Smit S."/>
            <person name="Geurts R."/>
        </authorList>
    </citation>
    <scope>NUCLEOTIDE SEQUENCE [LARGE SCALE GENOMIC DNA]</scope>
    <source>
        <strain evidence="3">cv. WU1-14</strain>
    </source>
</reference>
<evidence type="ECO:0000313" key="3">
    <source>
        <dbReference type="Proteomes" id="UP000237105"/>
    </source>
</evidence>
<evidence type="ECO:0000313" key="2">
    <source>
        <dbReference type="EMBL" id="PON68202.1"/>
    </source>
</evidence>
<sequence length="73" mass="7572">IEKAQKETYIASLADSSTSSTRARSSSPSYSSKFGETATKSSPLSCPSLAFSGVTSCFGFRKKGIIVGICPAV</sequence>
<name>A0A2P5D4H7_PARAD</name>
<evidence type="ECO:0000256" key="1">
    <source>
        <dbReference type="SAM" id="MobiDB-lite"/>
    </source>
</evidence>
<accession>A0A2P5D4H7</accession>
<feature type="compositionally biased region" description="Low complexity" evidence="1">
    <location>
        <begin position="17"/>
        <end position="32"/>
    </location>
</feature>
<feature type="region of interest" description="Disordered" evidence="1">
    <location>
        <begin position="17"/>
        <end position="42"/>
    </location>
</feature>
<dbReference type="Proteomes" id="UP000237105">
    <property type="component" value="Unassembled WGS sequence"/>
</dbReference>
<feature type="non-terminal residue" evidence="2">
    <location>
        <position position="1"/>
    </location>
</feature>
<gene>
    <name evidence="2" type="ORF">PanWU01x14_097620</name>
</gene>
<keyword evidence="3" id="KW-1185">Reference proteome</keyword>